<reference evidence="1 2" key="1">
    <citation type="submission" date="2018-02" db="EMBL/GenBank/DDBJ databases">
        <title>Acetobacter orientalis genome.</title>
        <authorList>
            <person name="Nakashima N."/>
            <person name="Tamura T."/>
        </authorList>
    </citation>
    <scope>NUCLEOTIDE SEQUENCE [LARGE SCALE GENOMIC DNA]</scope>
    <source>
        <strain evidence="1 2">FAN1</strain>
    </source>
</reference>
<dbReference type="Proteomes" id="UP000270034">
    <property type="component" value="Chromosome"/>
</dbReference>
<proteinExistence type="predicted"/>
<gene>
    <name evidence="1" type="ORF">AcetOrient_orf02895</name>
</gene>
<dbReference type="AlphaFoldDB" id="A0A2Z5ZJK0"/>
<accession>A0A2Z5ZJK0</accession>
<sequence>MYHGPYPFALRPQGFLPFSPIASSKGKPRFFFAIVVRHEYT</sequence>
<name>A0A2Z5ZJK0_9PROT</name>
<evidence type="ECO:0000313" key="1">
    <source>
        <dbReference type="EMBL" id="BBC80287.1"/>
    </source>
</evidence>
<protein>
    <submittedName>
        <fullName evidence="1">ATPase AAA-2 domain protein</fullName>
    </submittedName>
</protein>
<dbReference type="KEGG" id="aot:AcetOri_orf02895"/>
<dbReference type="EMBL" id="AP018515">
    <property type="protein sequence ID" value="BBC80287.1"/>
    <property type="molecule type" value="Genomic_DNA"/>
</dbReference>
<evidence type="ECO:0000313" key="2">
    <source>
        <dbReference type="Proteomes" id="UP000270034"/>
    </source>
</evidence>
<organism evidence="1 2">
    <name type="scientific">Acetobacter orientalis</name>
    <dbReference type="NCBI Taxonomy" id="146474"/>
    <lineage>
        <taxon>Bacteria</taxon>
        <taxon>Pseudomonadati</taxon>
        <taxon>Pseudomonadota</taxon>
        <taxon>Alphaproteobacteria</taxon>
        <taxon>Acetobacterales</taxon>
        <taxon>Acetobacteraceae</taxon>
        <taxon>Acetobacter</taxon>
    </lineage>
</organism>